<dbReference type="EMBL" id="QSFD01000005">
    <property type="protein sequence ID" value="RHA18578.1"/>
    <property type="molecule type" value="Genomic_DNA"/>
</dbReference>
<proteinExistence type="predicted"/>
<dbReference type="Proteomes" id="UP000284779">
    <property type="component" value="Unassembled WGS sequence"/>
</dbReference>
<sequence length="64" mass="7582">MNNISNNISTASLVDETNRLLLEISNLKEQLNYERNQHKHWEELAMIFHDALWSELKSARDSNR</sequence>
<dbReference type="AlphaFoldDB" id="A0A413R8H1"/>
<accession>A0A413R8H1</accession>
<evidence type="ECO:0000313" key="1">
    <source>
        <dbReference type="EMBL" id="RHA18578.1"/>
    </source>
</evidence>
<keyword evidence="2" id="KW-1185">Reference proteome</keyword>
<protein>
    <submittedName>
        <fullName evidence="1">Uncharacterized protein</fullName>
    </submittedName>
</protein>
<comment type="caution">
    <text evidence="1">The sequence shown here is derived from an EMBL/GenBank/DDBJ whole genome shotgun (WGS) entry which is preliminary data.</text>
</comment>
<dbReference type="RefSeq" id="WP_117901378.1">
    <property type="nucleotide sequence ID" value="NZ_CAUBDO010000045.1"/>
</dbReference>
<organism evidence="1 2">
    <name type="scientific">Eubacterium ventriosum</name>
    <dbReference type="NCBI Taxonomy" id="39496"/>
    <lineage>
        <taxon>Bacteria</taxon>
        <taxon>Bacillati</taxon>
        <taxon>Bacillota</taxon>
        <taxon>Clostridia</taxon>
        <taxon>Eubacteriales</taxon>
        <taxon>Eubacteriaceae</taxon>
        <taxon>Eubacterium</taxon>
    </lineage>
</organism>
<gene>
    <name evidence="1" type="ORF">DW944_05755</name>
</gene>
<name>A0A413R8H1_9FIRM</name>
<evidence type="ECO:0000313" key="2">
    <source>
        <dbReference type="Proteomes" id="UP000284779"/>
    </source>
</evidence>
<reference evidence="1 2" key="1">
    <citation type="submission" date="2018-08" db="EMBL/GenBank/DDBJ databases">
        <title>A genome reference for cultivated species of the human gut microbiota.</title>
        <authorList>
            <person name="Zou Y."/>
            <person name="Xue W."/>
            <person name="Luo G."/>
        </authorList>
    </citation>
    <scope>NUCLEOTIDE SEQUENCE [LARGE SCALE GENOMIC DNA]</scope>
    <source>
        <strain evidence="1 2">AM44-11BH</strain>
    </source>
</reference>